<dbReference type="EMBL" id="JBHMAG010000001">
    <property type="protein sequence ID" value="MFB9749989.1"/>
    <property type="molecule type" value="Genomic_DNA"/>
</dbReference>
<evidence type="ECO:0000256" key="6">
    <source>
        <dbReference type="ARBA" id="ARBA00023136"/>
    </source>
</evidence>
<keyword evidence="4 7" id="KW-0812">Transmembrane</keyword>
<proteinExistence type="inferred from homology"/>
<reference evidence="9 10" key="1">
    <citation type="submission" date="2024-09" db="EMBL/GenBank/DDBJ databases">
        <authorList>
            <person name="Sun Q."/>
            <person name="Mori K."/>
        </authorList>
    </citation>
    <scope>NUCLEOTIDE SEQUENCE [LARGE SCALE GENOMIC DNA]</scope>
    <source>
        <strain evidence="9 10">JCM 12520</strain>
    </source>
</reference>
<dbReference type="Pfam" id="PF00528">
    <property type="entry name" value="BPD_transp_1"/>
    <property type="match status" value="1"/>
</dbReference>
<dbReference type="PANTHER" id="PTHR43744:SF9">
    <property type="entry name" value="POLYGALACTURONAN_RHAMNOGALACTURONAN TRANSPORT SYSTEM PERMEASE PROTEIN YTCP"/>
    <property type="match status" value="1"/>
</dbReference>
<feature type="domain" description="ABC transmembrane type-1" evidence="8">
    <location>
        <begin position="73"/>
        <end position="275"/>
    </location>
</feature>
<evidence type="ECO:0000313" key="9">
    <source>
        <dbReference type="EMBL" id="MFB9749989.1"/>
    </source>
</evidence>
<dbReference type="PANTHER" id="PTHR43744">
    <property type="entry name" value="ABC TRANSPORTER PERMEASE PROTEIN MG189-RELATED-RELATED"/>
    <property type="match status" value="1"/>
</dbReference>
<accession>A0ABV5VNY3</accession>
<dbReference type="PROSITE" id="PS50928">
    <property type="entry name" value="ABC_TM1"/>
    <property type="match status" value="1"/>
</dbReference>
<evidence type="ECO:0000259" key="8">
    <source>
        <dbReference type="PROSITE" id="PS50928"/>
    </source>
</evidence>
<evidence type="ECO:0000256" key="2">
    <source>
        <dbReference type="ARBA" id="ARBA00022448"/>
    </source>
</evidence>
<feature type="transmembrane region" description="Helical" evidence="7">
    <location>
        <begin position="108"/>
        <end position="128"/>
    </location>
</feature>
<feature type="transmembrane region" description="Helical" evidence="7">
    <location>
        <begin position="181"/>
        <end position="206"/>
    </location>
</feature>
<sequence length="290" mass="32792">MRHSRGERLFYSINYGLLALAALTCLLPLVNIMAVSFSGSEAILSGQVYWRPVDFTFRSYRLLLEGTRIMQSLQNSLLITVFGIALCMLFTFLAAYPLSRKAFYGRKFFTLAIVFTMIFSSGVIPQYLLIKSLGLIDSYWSVWLPAMISAYNMLIMKNYFENLPDELEEAARIDGAGEFRFIRNIVLPLSVPMMATLALFYGVALWNTFMTLLMYVNDTTKFNLAVLVQQMVRSQSLAQDFAIRPEEIQMATPEGVKSAGVMVMIIPLLLVYPFVQKYFVKGVMIGAIKG</sequence>
<dbReference type="RefSeq" id="WP_344910083.1">
    <property type="nucleotide sequence ID" value="NZ_BAAAYO010000008.1"/>
</dbReference>
<keyword evidence="10" id="KW-1185">Reference proteome</keyword>
<keyword evidence="2 7" id="KW-0813">Transport</keyword>
<evidence type="ECO:0000256" key="7">
    <source>
        <dbReference type="RuleBase" id="RU363032"/>
    </source>
</evidence>
<dbReference type="CDD" id="cd06261">
    <property type="entry name" value="TM_PBP2"/>
    <property type="match status" value="1"/>
</dbReference>
<keyword evidence="3" id="KW-1003">Cell membrane</keyword>
<name>A0ABV5VNY3_9BACL</name>
<dbReference type="Gene3D" id="1.10.3720.10">
    <property type="entry name" value="MetI-like"/>
    <property type="match status" value="1"/>
</dbReference>
<protein>
    <submittedName>
        <fullName evidence="9">Carbohydrate ABC transporter permease</fullName>
    </submittedName>
</protein>
<feature type="transmembrane region" description="Helical" evidence="7">
    <location>
        <begin position="77"/>
        <end position="96"/>
    </location>
</feature>
<keyword evidence="5 7" id="KW-1133">Transmembrane helix</keyword>
<dbReference type="InterPro" id="IPR035906">
    <property type="entry name" value="MetI-like_sf"/>
</dbReference>
<dbReference type="SUPFAM" id="SSF161098">
    <property type="entry name" value="MetI-like"/>
    <property type="match status" value="1"/>
</dbReference>
<comment type="caution">
    <text evidence="9">The sequence shown here is derived from an EMBL/GenBank/DDBJ whole genome shotgun (WGS) entry which is preliminary data.</text>
</comment>
<gene>
    <name evidence="9" type="ORF">ACFFNY_00255</name>
</gene>
<evidence type="ECO:0000256" key="3">
    <source>
        <dbReference type="ARBA" id="ARBA00022475"/>
    </source>
</evidence>
<evidence type="ECO:0000313" key="10">
    <source>
        <dbReference type="Proteomes" id="UP001589619"/>
    </source>
</evidence>
<organism evidence="9 10">
    <name type="scientific">Paenibacillus hodogayensis</name>
    <dbReference type="NCBI Taxonomy" id="279208"/>
    <lineage>
        <taxon>Bacteria</taxon>
        <taxon>Bacillati</taxon>
        <taxon>Bacillota</taxon>
        <taxon>Bacilli</taxon>
        <taxon>Bacillales</taxon>
        <taxon>Paenibacillaceae</taxon>
        <taxon>Paenibacillus</taxon>
    </lineage>
</organism>
<comment type="subcellular location">
    <subcellularLocation>
        <location evidence="1 7">Cell membrane</location>
        <topology evidence="1 7">Multi-pass membrane protein</topology>
    </subcellularLocation>
</comment>
<evidence type="ECO:0000256" key="4">
    <source>
        <dbReference type="ARBA" id="ARBA00022692"/>
    </source>
</evidence>
<evidence type="ECO:0000256" key="1">
    <source>
        <dbReference type="ARBA" id="ARBA00004651"/>
    </source>
</evidence>
<dbReference type="Proteomes" id="UP001589619">
    <property type="component" value="Unassembled WGS sequence"/>
</dbReference>
<comment type="similarity">
    <text evidence="7">Belongs to the binding-protein-dependent transport system permease family.</text>
</comment>
<dbReference type="InterPro" id="IPR000515">
    <property type="entry name" value="MetI-like"/>
</dbReference>
<feature type="transmembrane region" description="Helical" evidence="7">
    <location>
        <begin position="255"/>
        <end position="275"/>
    </location>
</feature>
<keyword evidence="6 7" id="KW-0472">Membrane</keyword>
<evidence type="ECO:0000256" key="5">
    <source>
        <dbReference type="ARBA" id="ARBA00022989"/>
    </source>
</evidence>